<comment type="similarity">
    <text evidence="1">Belongs to the biotin--protein ligase family.</text>
</comment>
<dbReference type="InterPro" id="IPR003142">
    <property type="entry name" value="BPL_C"/>
</dbReference>
<dbReference type="CDD" id="cd16442">
    <property type="entry name" value="BPL"/>
    <property type="match status" value="1"/>
</dbReference>
<evidence type="ECO:0000256" key="1">
    <source>
        <dbReference type="ARBA" id="ARBA00009934"/>
    </source>
</evidence>
<dbReference type="EnsemblMetazoa" id="tetur18g00420.1">
    <property type="protein sequence ID" value="tetur18g00420.1"/>
    <property type="gene ID" value="tetur18g00420"/>
</dbReference>
<dbReference type="Gene3D" id="3.30.930.10">
    <property type="entry name" value="Bira Bifunctional Protein, Domain 2"/>
    <property type="match status" value="1"/>
</dbReference>
<dbReference type="NCBIfam" id="TIGR00121">
    <property type="entry name" value="birA_ligase"/>
    <property type="match status" value="1"/>
</dbReference>
<dbReference type="EMBL" id="CAEY01000377">
    <property type="status" value="NOT_ANNOTATED_CDS"/>
    <property type="molecule type" value="Genomic_DNA"/>
</dbReference>
<protein>
    <recommendedName>
        <fullName evidence="3">BPL/LPL catalytic domain-containing protein</fullName>
    </recommendedName>
</protein>
<dbReference type="Pfam" id="PF03099">
    <property type="entry name" value="BPL_LplA_LipB"/>
    <property type="match status" value="1"/>
</dbReference>
<reference evidence="4" key="2">
    <citation type="submission" date="2015-06" db="UniProtKB">
        <authorList>
            <consortium name="EnsemblMetazoa"/>
        </authorList>
    </citation>
    <scope>IDENTIFICATION</scope>
</reference>
<dbReference type="PANTHER" id="PTHR12835">
    <property type="entry name" value="BIOTIN PROTEIN LIGASE"/>
    <property type="match status" value="1"/>
</dbReference>
<dbReference type="InterPro" id="IPR004408">
    <property type="entry name" value="Biotin_CoA_COase_ligase"/>
</dbReference>
<reference evidence="5" key="1">
    <citation type="submission" date="2011-08" db="EMBL/GenBank/DDBJ databases">
        <authorList>
            <person name="Rombauts S."/>
        </authorList>
    </citation>
    <scope>NUCLEOTIDE SEQUENCE</scope>
    <source>
        <strain evidence="5">London</strain>
    </source>
</reference>
<keyword evidence="2" id="KW-0436">Ligase</keyword>
<dbReference type="Proteomes" id="UP000015104">
    <property type="component" value="Unassembled WGS sequence"/>
</dbReference>
<evidence type="ECO:0000256" key="2">
    <source>
        <dbReference type="ARBA" id="ARBA00022598"/>
    </source>
</evidence>
<organism evidence="4 5">
    <name type="scientific">Tetranychus urticae</name>
    <name type="common">Two-spotted spider mite</name>
    <dbReference type="NCBI Taxonomy" id="32264"/>
    <lineage>
        <taxon>Eukaryota</taxon>
        <taxon>Metazoa</taxon>
        <taxon>Ecdysozoa</taxon>
        <taxon>Arthropoda</taxon>
        <taxon>Chelicerata</taxon>
        <taxon>Arachnida</taxon>
        <taxon>Acari</taxon>
        <taxon>Acariformes</taxon>
        <taxon>Trombidiformes</taxon>
        <taxon>Prostigmata</taxon>
        <taxon>Eleutherengona</taxon>
        <taxon>Raphignathae</taxon>
        <taxon>Tetranychoidea</taxon>
        <taxon>Tetranychidae</taxon>
        <taxon>Tetranychus</taxon>
    </lineage>
</organism>
<dbReference type="InterPro" id="IPR004143">
    <property type="entry name" value="BPL_LPL_catalytic"/>
</dbReference>
<dbReference type="STRING" id="32264.T1KQM0"/>
<proteinExistence type="inferred from homology"/>
<accession>T1KQM0</accession>
<evidence type="ECO:0000259" key="3">
    <source>
        <dbReference type="PROSITE" id="PS51733"/>
    </source>
</evidence>
<dbReference type="AlphaFoldDB" id="T1KQM0"/>
<name>T1KQM0_TETUR</name>
<dbReference type="HOGENOM" id="CLU_051096_2_1_1"/>
<dbReference type="Pfam" id="PF02237">
    <property type="entry name" value="BPL_C"/>
    <property type="match status" value="1"/>
</dbReference>
<evidence type="ECO:0000313" key="5">
    <source>
        <dbReference type="Proteomes" id="UP000015104"/>
    </source>
</evidence>
<dbReference type="GO" id="GO:0004077">
    <property type="term" value="F:biotin--[biotin carboxyl-carrier protein] ligase activity"/>
    <property type="evidence" value="ECO:0007669"/>
    <property type="project" value="InterPro"/>
</dbReference>
<feature type="domain" description="BPL/LPL catalytic" evidence="3">
    <location>
        <begin position="99"/>
        <end position="291"/>
    </location>
</feature>
<evidence type="ECO:0000313" key="4">
    <source>
        <dbReference type="EnsemblMetazoa" id="tetur18g00420.1"/>
    </source>
</evidence>
<dbReference type="eggNOG" id="KOG1536">
    <property type="taxonomic scope" value="Eukaryota"/>
</dbReference>
<dbReference type="PROSITE" id="PS51733">
    <property type="entry name" value="BPL_LPL_CATALYTIC"/>
    <property type="match status" value="1"/>
</dbReference>
<dbReference type="GO" id="GO:0005737">
    <property type="term" value="C:cytoplasm"/>
    <property type="evidence" value="ECO:0007669"/>
    <property type="project" value="TreeGrafter"/>
</dbReference>
<dbReference type="SUPFAM" id="SSF55681">
    <property type="entry name" value="Class II aaRS and biotin synthetases"/>
    <property type="match status" value="1"/>
</dbReference>
<keyword evidence="5" id="KW-1185">Reference proteome</keyword>
<sequence length="361" mass="40229">MIKSNASRVCQMLSNKHFGGFKQDIIEPAKPSLTAAYCVSRFNDAISDMLIKQINDNSKLPVYIKKGISEDEDVKTHPRIPIILNVPITSLPTNSFNFDRYFDNLESFRFGHTIIYSEVTTTTIDLIDPFISIDGLVTVAGVQTQGRGRSGNTWVSPKGCAMFCVAFHIPLSSRLGQSLGLVQHLVSLAVLRGIIRAAGYEKLDLRLKWPNDIYWAKSVKVSGNIVTSSLIGNNVQCIAAVGVNVNNSHPGQPLNQLITNCLETKELQPLTVEEVIARSLNELDYLIKETERTGIEMLKKLYLQHWLHTEQKIKISGDKEVTIKGIDDHGYLLVEDASGKISTVQPDGNRFDMMQNMIVKK</sequence>
<dbReference type="InterPro" id="IPR045864">
    <property type="entry name" value="aa-tRNA-synth_II/BPL/LPL"/>
</dbReference>
<dbReference type="PANTHER" id="PTHR12835:SF5">
    <property type="entry name" value="BIOTIN--PROTEIN LIGASE"/>
    <property type="match status" value="1"/>
</dbReference>